<proteinExistence type="predicted"/>
<dbReference type="EMBL" id="MU003503">
    <property type="protein sequence ID" value="KAF2472196.1"/>
    <property type="molecule type" value="Genomic_DNA"/>
</dbReference>
<reference evidence="1" key="1">
    <citation type="journal article" date="2020" name="Stud. Mycol.">
        <title>101 Dothideomycetes genomes: a test case for predicting lifestyles and emergence of pathogens.</title>
        <authorList>
            <person name="Haridas S."/>
            <person name="Albert R."/>
            <person name="Binder M."/>
            <person name="Bloem J."/>
            <person name="Labutti K."/>
            <person name="Salamov A."/>
            <person name="Andreopoulos B."/>
            <person name="Baker S."/>
            <person name="Barry K."/>
            <person name="Bills G."/>
            <person name="Bluhm B."/>
            <person name="Cannon C."/>
            <person name="Castanera R."/>
            <person name="Culley D."/>
            <person name="Daum C."/>
            <person name="Ezra D."/>
            <person name="Gonzalez J."/>
            <person name="Henrissat B."/>
            <person name="Kuo A."/>
            <person name="Liang C."/>
            <person name="Lipzen A."/>
            <person name="Lutzoni F."/>
            <person name="Magnuson J."/>
            <person name="Mondo S."/>
            <person name="Nolan M."/>
            <person name="Ohm R."/>
            <person name="Pangilinan J."/>
            <person name="Park H.-J."/>
            <person name="Ramirez L."/>
            <person name="Alfaro M."/>
            <person name="Sun H."/>
            <person name="Tritt A."/>
            <person name="Yoshinaga Y."/>
            <person name="Zwiers L.-H."/>
            <person name="Turgeon B."/>
            <person name="Goodwin S."/>
            <person name="Spatafora J."/>
            <person name="Crous P."/>
            <person name="Grigoriev I."/>
        </authorList>
    </citation>
    <scope>NUCLEOTIDE SEQUENCE</scope>
    <source>
        <strain evidence="1">ATCC 200398</strain>
    </source>
</reference>
<evidence type="ECO:0000313" key="1">
    <source>
        <dbReference type="EMBL" id="KAF2472196.1"/>
    </source>
</evidence>
<protein>
    <submittedName>
        <fullName evidence="1">Uncharacterized protein</fullName>
    </submittedName>
</protein>
<evidence type="ECO:0000313" key="2">
    <source>
        <dbReference type="Proteomes" id="UP000799755"/>
    </source>
</evidence>
<sequence>MIKSPLCPANRPPFVLLSSFTVHSLFLVDAAFTRFCTLSGITTVHPRRDLNNACQQLQPTRLVNELSNADSAAAYLTPDLTEKRNAPIDLPQPAALLLHRHVDFQGDYSRAVSSANRPLFHAELANASLAWGKLGRHIEISSIALASAAFTSSLPLMKSHEKQTFRWISKTSNIQSRFQTAPAKQYAFQPHRAGGRKRDLDISSTSVSAGATFLPNSRRHRACLVPFSNRIGRSIAHSLPTTSCSLSYPLRHLFQENSKGYIRSPADMTSPCNPQGHTRYSSLAFQKIHPMTLHLYHGQCMQLRRHLCLGPSMLLSHQLSHTRNWKAFLPGSDPGHSCPAQSPRMPHDARPGPTLSQPHAKNMPTHIDHPVYNSWDWHPEHAASCSENVCILSLVTQDCNIENRYSFCALRTLSFPSIFLGSSCYPRFLHFRVSKVYGPRKLGGHLTSWSPRKKSLHSEYSPVIGYIKPALCPADTLFLSRSQIATLHFPGLNRILPQHSIEANPSRDCGHLSSTYTNELGFLLIFCLLFSYFCILAGTLRIRNRLKTCAEHEWMCRYTDSLQNLRTRFFINLTKFWELRLPFQSTFTSRSSLPMTLFVDNVLLLSLTLMPLTGLVYISSVIVLNTYCPLFILDAFTKIHFHHPLLRARTQCQLTTGHRQDIESGPGLAIVSQAPLKETAIFNKGL</sequence>
<organism evidence="1 2">
    <name type="scientific">Lindgomyces ingoldianus</name>
    <dbReference type="NCBI Taxonomy" id="673940"/>
    <lineage>
        <taxon>Eukaryota</taxon>
        <taxon>Fungi</taxon>
        <taxon>Dikarya</taxon>
        <taxon>Ascomycota</taxon>
        <taxon>Pezizomycotina</taxon>
        <taxon>Dothideomycetes</taxon>
        <taxon>Pleosporomycetidae</taxon>
        <taxon>Pleosporales</taxon>
        <taxon>Lindgomycetaceae</taxon>
        <taxon>Lindgomyces</taxon>
    </lineage>
</organism>
<comment type="caution">
    <text evidence="1">The sequence shown here is derived from an EMBL/GenBank/DDBJ whole genome shotgun (WGS) entry which is preliminary data.</text>
</comment>
<accession>A0ACB6QZ65</accession>
<keyword evidence="2" id="KW-1185">Reference proteome</keyword>
<gene>
    <name evidence="1" type="ORF">BDR25DRAFT_353905</name>
</gene>
<dbReference type="Proteomes" id="UP000799755">
    <property type="component" value="Unassembled WGS sequence"/>
</dbReference>
<name>A0ACB6QZ65_9PLEO</name>